<dbReference type="Proteomes" id="UP001501170">
    <property type="component" value="Unassembled WGS sequence"/>
</dbReference>
<dbReference type="RefSeq" id="WP_346075582.1">
    <property type="nucleotide sequence ID" value="NZ_BAAARB010000005.1"/>
</dbReference>
<evidence type="ECO:0000313" key="1">
    <source>
        <dbReference type="EMBL" id="GAA2375841.1"/>
    </source>
</evidence>
<gene>
    <name evidence="1" type="ORF">GCM10009855_13880</name>
</gene>
<proteinExistence type="predicted"/>
<keyword evidence="2" id="KW-1185">Reference proteome</keyword>
<accession>A0ABN3HCA6</accession>
<comment type="caution">
    <text evidence="1">The sequence shown here is derived from an EMBL/GenBank/DDBJ whole genome shotgun (WGS) entry which is preliminary data.</text>
</comment>
<protein>
    <submittedName>
        <fullName evidence="1">Uncharacterized protein</fullName>
    </submittedName>
</protein>
<sequence length="145" mass="15542">MSTPITSTATRSGSRVIVSRDDRVLPGHEPLIIVLTDNCDVLTFAPPTAAALGNLLIRASTDVVELDIKVSNSYATGESFTRTMTVDAAAPRDDADLDDWAYEQLFPHTGEGPQYATVEGVYEVEVLRAPDAFSHLVSFRASSAG</sequence>
<name>A0ABN3HCA6_9ACTN</name>
<evidence type="ECO:0000313" key="2">
    <source>
        <dbReference type="Proteomes" id="UP001501170"/>
    </source>
</evidence>
<reference evidence="1 2" key="1">
    <citation type="journal article" date="2019" name="Int. J. Syst. Evol. Microbiol.">
        <title>The Global Catalogue of Microorganisms (GCM) 10K type strain sequencing project: providing services to taxonomists for standard genome sequencing and annotation.</title>
        <authorList>
            <consortium name="The Broad Institute Genomics Platform"/>
            <consortium name="The Broad Institute Genome Sequencing Center for Infectious Disease"/>
            <person name="Wu L."/>
            <person name="Ma J."/>
        </authorList>
    </citation>
    <scope>NUCLEOTIDE SEQUENCE [LARGE SCALE GENOMIC DNA]</scope>
    <source>
        <strain evidence="1 2">JCM 16227</strain>
    </source>
</reference>
<dbReference type="EMBL" id="BAAARB010000005">
    <property type="protein sequence ID" value="GAA2375841.1"/>
    <property type="molecule type" value="Genomic_DNA"/>
</dbReference>
<organism evidence="1 2">
    <name type="scientific">Gordonia cholesterolivorans</name>
    <dbReference type="NCBI Taxonomy" id="559625"/>
    <lineage>
        <taxon>Bacteria</taxon>
        <taxon>Bacillati</taxon>
        <taxon>Actinomycetota</taxon>
        <taxon>Actinomycetes</taxon>
        <taxon>Mycobacteriales</taxon>
        <taxon>Gordoniaceae</taxon>
        <taxon>Gordonia</taxon>
    </lineage>
</organism>